<protein>
    <recommendedName>
        <fullName evidence="2">S1 motif domain-containing protein</fullName>
    </recommendedName>
</protein>
<gene>
    <name evidence="3" type="ORF">F3Y22_tig00002511pilonHSYRG00175</name>
</gene>
<reference evidence="3" key="1">
    <citation type="submission" date="2019-09" db="EMBL/GenBank/DDBJ databases">
        <title>Draft genome information of white flower Hibiscus syriacus.</title>
        <authorList>
            <person name="Kim Y.-M."/>
        </authorList>
    </citation>
    <scope>NUCLEOTIDE SEQUENCE [LARGE SCALE GENOMIC DNA]</scope>
    <source>
        <strain evidence="3">YM2019G1</strain>
    </source>
</reference>
<dbReference type="GO" id="GO:0003676">
    <property type="term" value="F:nucleic acid binding"/>
    <property type="evidence" value="ECO:0007669"/>
    <property type="project" value="InterPro"/>
</dbReference>
<name>A0A6A3CS28_HIBSY</name>
<organism evidence="3 4">
    <name type="scientific">Hibiscus syriacus</name>
    <name type="common">Rose of Sharon</name>
    <dbReference type="NCBI Taxonomy" id="106335"/>
    <lineage>
        <taxon>Eukaryota</taxon>
        <taxon>Viridiplantae</taxon>
        <taxon>Streptophyta</taxon>
        <taxon>Embryophyta</taxon>
        <taxon>Tracheophyta</taxon>
        <taxon>Spermatophyta</taxon>
        <taxon>Magnoliopsida</taxon>
        <taxon>eudicotyledons</taxon>
        <taxon>Gunneridae</taxon>
        <taxon>Pentapetalae</taxon>
        <taxon>rosids</taxon>
        <taxon>malvids</taxon>
        <taxon>Malvales</taxon>
        <taxon>Malvaceae</taxon>
        <taxon>Malvoideae</taxon>
        <taxon>Hibiscus</taxon>
    </lineage>
</organism>
<dbReference type="AlphaFoldDB" id="A0A6A3CS28"/>
<dbReference type="EMBL" id="VEPZ02000181">
    <property type="protein sequence ID" value="KAE8731816.1"/>
    <property type="molecule type" value="Genomic_DNA"/>
</dbReference>
<evidence type="ECO:0000313" key="3">
    <source>
        <dbReference type="EMBL" id="KAE8731816.1"/>
    </source>
</evidence>
<evidence type="ECO:0000259" key="2">
    <source>
        <dbReference type="PROSITE" id="PS50126"/>
    </source>
</evidence>
<keyword evidence="4" id="KW-1185">Reference proteome</keyword>
<dbReference type="PANTHER" id="PTHR47481">
    <property type="match status" value="1"/>
</dbReference>
<feature type="region of interest" description="Disordered" evidence="1">
    <location>
        <begin position="37"/>
        <end position="77"/>
    </location>
</feature>
<feature type="domain" description="S1 motif" evidence="2">
    <location>
        <begin position="127"/>
        <end position="198"/>
    </location>
</feature>
<accession>A0A6A3CS28</accession>
<dbReference type="PROSITE" id="PS50126">
    <property type="entry name" value="S1"/>
    <property type="match status" value="1"/>
</dbReference>
<evidence type="ECO:0000256" key="1">
    <source>
        <dbReference type="SAM" id="MobiDB-lite"/>
    </source>
</evidence>
<sequence length="471" mass="51303">MASNSAKTRVKRVPGDVPFASSAKGCHFGKYISNGAKKMPEQLENDSGIEGNKEVELLNKPRPTPVNNGFISDIDEESMKPGKDEALEPFLKFFGPGNSLEVEEGDELGVSEEESDEVKKMGIVKDDDAMSGAPVPGRPVVETGTVLFAEGLRAFLPKAELMKRINNFSELKEYVGHGMHVKVARINEANNDLILSERDFVVTADATILICINSFSLIQESRQYLGVFLPLFLPLSSSCTSLSFQSRVILGIMVDLTVDPEDVSPNASSLSLGASRGMLGVQHIPKHDTVKLTESTYLLWKHHIALIIDGYGLLKFIYAGSTIPVEFFTNVAGQLEENLGFAAYRQQDKLLASWILTTVSTEVLPHLTGLTTALSIWNTIARLFGAHSSAKISSLCVVTEQEHVSVVLVGLSMEFESIIVIASREALSLDVLTEMLLDCEARQKVFLSEGISANLDVRSREGSATEVNTHG</sequence>
<dbReference type="PANTHER" id="PTHR47481:SF10">
    <property type="entry name" value="COPIA-LIKE POLYPROTEIN_RETROTRANSPOSON"/>
    <property type="match status" value="1"/>
</dbReference>
<dbReference type="Proteomes" id="UP000436088">
    <property type="component" value="Unassembled WGS sequence"/>
</dbReference>
<proteinExistence type="predicted"/>
<dbReference type="InterPro" id="IPR003029">
    <property type="entry name" value="S1_domain"/>
</dbReference>
<comment type="caution">
    <text evidence="3">The sequence shown here is derived from an EMBL/GenBank/DDBJ whole genome shotgun (WGS) entry which is preliminary data.</text>
</comment>
<evidence type="ECO:0000313" key="4">
    <source>
        <dbReference type="Proteomes" id="UP000436088"/>
    </source>
</evidence>